<keyword evidence="4" id="KW-1185">Reference proteome</keyword>
<evidence type="ECO:0000313" key="4">
    <source>
        <dbReference type="Proteomes" id="UP000313359"/>
    </source>
</evidence>
<feature type="compositionally biased region" description="Low complexity" evidence="1">
    <location>
        <begin position="146"/>
        <end position="156"/>
    </location>
</feature>
<dbReference type="AlphaFoldDB" id="A0A5C2S3P3"/>
<feature type="region of interest" description="Disordered" evidence="1">
    <location>
        <begin position="94"/>
        <end position="116"/>
    </location>
</feature>
<evidence type="ECO:0000256" key="2">
    <source>
        <dbReference type="SAM" id="SignalP"/>
    </source>
</evidence>
<evidence type="ECO:0000256" key="1">
    <source>
        <dbReference type="SAM" id="MobiDB-lite"/>
    </source>
</evidence>
<feature type="chain" id="PRO_5022868279" description="Secreted protein" evidence="2">
    <location>
        <begin position="39"/>
        <end position="156"/>
    </location>
</feature>
<proteinExistence type="predicted"/>
<protein>
    <recommendedName>
        <fullName evidence="5">Secreted protein</fullName>
    </recommendedName>
</protein>
<dbReference type="EMBL" id="ML122276">
    <property type="protein sequence ID" value="RPD58245.1"/>
    <property type="molecule type" value="Genomic_DNA"/>
</dbReference>
<sequence>MWSMRCGRILSNRPFRSGLTALSVLFLCPVLRPTGICARTSRRKVTDCQVCDSKDSKEAPHNSRCFGEKETSHGGWILEDGLSVGTLFHISRAGKAQTAPGAPSSHPTYRRCRSGIPMDVAPRPLQNLLSLESHDCEQSRPGGSGKLVSSGSLPHE</sequence>
<gene>
    <name evidence="3" type="ORF">L227DRAFT_577284</name>
</gene>
<evidence type="ECO:0000313" key="3">
    <source>
        <dbReference type="EMBL" id="RPD58245.1"/>
    </source>
</evidence>
<keyword evidence="2" id="KW-0732">Signal</keyword>
<feature type="signal peptide" evidence="2">
    <location>
        <begin position="1"/>
        <end position="38"/>
    </location>
</feature>
<dbReference type="Proteomes" id="UP000313359">
    <property type="component" value="Unassembled WGS sequence"/>
</dbReference>
<organism evidence="3 4">
    <name type="scientific">Lentinus tigrinus ALCF2SS1-6</name>
    <dbReference type="NCBI Taxonomy" id="1328759"/>
    <lineage>
        <taxon>Eukaryota</taxon>
        <taxon>Fungi</taxon>
        <taxon>Dikarya</taxon>
        <taxon>Basidiomycota</taxon>
        <taxon>Agaricomycotina</taxon>
        <taxon>Agaricomycetes</taxon>
        <taxon>Polyporales</taxon>
        <taxon>Polyporaceae</taxon>
        <taxon>Lentinus</taxon>
    </lineage>
</organism>
<reference evidence="3" key="1">
    <citation type="journal article" date="2018" name="Genome Biol. Evol.">
        <title>Genomics and development of Lentinus tigrinus, a white-rot wood-decaying mushroom with dimorphic fruiting bodies.</title>
        <authorList>
            <person name="Wu B."/>
            <person name="Xu Z."/>
            <person name="Knudson A."/>
            <person name="Carlson A."/>
            <person name="Chen N."/>
            <person name="Kovaka S."/>
            <person name="LaButti K."/>
            <person name="Lipzen A."/>
            <person name="Pennachio C."/>
            <person name="Riley R."/>
            <person name="Schakwitz W."/>
            <person name="Umezawa K."/>
            <person name="Ohm R.A."/>
            <person name="Grigoriev I.V."/>
            <person name="Nagy L.G."/>
            <person name="Gibbons J."/>
            <person name="Hibbett D."/>
        </authorList>
    </citation>
    <scope>NUCLEOTIDE SEQUENCE [LARGE SCALE GENOMIC DNA]</scope>
    <source>
        <strain evidence="3">ALCF2SS1-6</strain>
    </source>
</reference>
<evidence type="ECO:0008006" key="5">
    <source>
        <dbReference type="Google" id="ProtNLM"/>
    </source>
</evidence>
<name>A0A5C2S3P3_9APHY</name>
<accession>A0A5C2S3P3</accession>
<feature type="region of interest" description="Disordered" evidence="1">
    <location>
        <begin position="134"/>
        <end position="156"/>
    </location>
</feature>